<name>A0ABT9WTV1_9BACI</name>
<dbReference type="InterPro" id="IPR016181">
    <property type="entry name" value="Acyl_CoA_acyltransferase"/>
</dbReference>
<evidence type="ECO:0000313" key="2">
    <source>
        <dbReference type="EMBL" id="MDQ0176654.1"/>
    </source>
</evidence>
<protein>
    <submittedName>
        <fullName evidence="2">RimJ/RimL family protein N-acetyltransferase</fullName>
    </submittedName>
</protein>
<gene>
    <name evidence="2" type="ORF">J2S08_002512</name>
</gene>
<accession>A0ABT9WTV1</accession>
<sequence>MNNKETAVLEGKKVILKFIEKEDIPILWELIYGAENPEWKKWDAPYFPLERVDHKTYEANMLKRMEAGIDDQMLIIVDNHIIGTVSYYWEHQPSNWLEIGIVIYSPTYWNGGYGTEALQMWTNHLFETLPIPRVGLTTWSGNKRMMKVGKKLGMKLEGRLRKCRFYNGEYYDSIRMGVLREEWYGKRRISYNNEKGKYDNHF</sequence>
<comment type="caution">
    <text evidence="2">The sequence shown here is derived from an EMBL/GenBank/DDBJ whole genome shotgun (WGS) entry which is preliminary data.</text>
</comment>
<proteinExistence type="predicted"/>
<dbReference type="PANTHER" id="PTHR43415">
    <property type="entry name" value="SPERMIDINE N(1)-ACETYLTRANSFERASE"/>
    <property type="match status" value="1"/>
</dbReference>
<dbReference type="CDD" id="cd04301">
    <property type="entry name" value="NAT_SF"/>
    <property type="match status" value="1"/>
</dbReference>
<evidence type="ECO:0000313" key="3">
    <source>
        <dbReference type="Proteomes" id="UP001223586"/>
    </source>
</evidence>
<dbReference type="InterPro" id="IPR000182">
    <property type="entry name" value="GNAT_dom"/>
</dbReference>
<keyword evidence="3" id="KW-1185">Reference proteome</keyword>
<reference evidence="2 3" key="1">
    <citation type="submission" date="2023-07" db="EMBL/GenBank/DDBJ databases">
        <title>Genomic Encyclopedia of Type Strains, Phase IV (KMG-IV): sequencing the most valuable type-strain genomes for metagenomic binning, comparative biology and taxonomic classification.</title>
        <authorList>
            <person name="Goeker M."/>
        </authorList>
    </citation>
    <scope>NUCLEOTIDE SEQUENCE [LARGE SCALE GENOMIC DNA]</scope>
    <source>
        <strain evidence="2 3">DSM 23837</strain>
    </source>
</reference>
<evidence type="ECO:0000259" key="1">
    <source>
        <dbReference type="PROSITE" id="PS51186"/>
    </source>
</evidence>
<dbReference type="Gene3D" id="3.40.630.30">
    <property type="match status" value="1"/>
</dbReference>
<dbReference type="PANTHER" id="PTHR43415:SF4">
    <property type="entry name" value="N-ACETYLTRANSFERASE DOMAIN-CONTAINING PROTEIN"/>
    <property type="match status" value="1"/>
</dbReference>
<dbReference type="EMBL" id="JAUSTT010000014">
    <property type="protein sequence ID" value="MDQ0176654.1"/>
    <property type="molecule type" value="Genomic_DNA"/>
</dbReference>
<organism evidence="2 3">
    <name type="scientific">Bacillus chungangensis</name>
    <dbReference type="NCBI Taxonomy" id="587633"/>
    <lineage>
        <taxon>Bacteria</taxon>
        <taxon>Bacillati</taxon>
        <taxon>Bacillota</taxon>
        <taxon>Bacilli</taxon>
        <taxon>Bacillales</taxon>
        <taxon>Bacillaceae</taxon>
        <taxon>Bacillus</taxon>
    </lineage>
</organism>
<dbReference type="Pfam" id="PF13302">
    <property type="entry name" value="Acetyltransf_3"/>
    <property type="match status" value="1"/>
</dbReference>
<dbReference type="Proteomes" id="UP001223586">
    <property type="component" value="Unassembled WGS sequence"/>
</dbReference>
<dbReference type="PROSITE" id="PS51186">
    <property type="entry name" value="GNAT"/>
    <property type="match status" value="1"/>
</dbReference>
<dbReference type="SUPFAM" id="SSF55729">
    <property type="entry name" value="Acyl-CoA N-acyltransferases (Nat)"/>
    <property type="match status" value="1"/>
</dbReference>
<feature type="domain" description="N-acetyltransferase" evidence="1">
    <location>
        <begin position="25"/>
        <end position="177"/>
    </location>
</feature>
<dbReference type="RefSeq" id="WP_307229981.1">
    <property type="nucleotide sequence ID" value="NZ_JAUSTT010000014.1"/>
</dbReference>